<proteinExistence type="predicted"/>
<sequence>MSRFVFTLLFGLAVAATGIGARHYVQALGPYGLVAVMWATIAIFMMIWRSLSVSAFVSSITISSAICLPIIAYLINKWLGFGVGAVIFYLASKWAEKLKDRSSPNVGQ</sequence>
<feature type="transmembrane region" description="Helical" evidence="1">
    <location>
        <begin position="30"/>
        <end position="48"/>
    </location>
</feature>
<dbReference type="EMBL" id="STGV01000006">
    <property type="protein sequence ID" value="THV20986.1"/>
    <property type="molecule type" value="Genomic_DNA"/>
</dbReference>
<accession>A0A4V4HM63</accession>
<dbReference type="AlphaFoldDB" id="A0A4V4HM63"/>
<dbReference type="RefSeq" id="WP_136599845.1">
    <property type="nucleotide sequence ID" value="NZ_STGV01000006.1"/>
</dbReference>
<keyword evidence="3" id="KW-1185">Reference proteome</keyword>
<feature type="transmembrane region" description="Helical" evidence="1">
    <location>
        <begin position="78"/>
        <end position="95"/>
    </location>
</feature>
<gene>
    <name evidence="2" type="ORF">FAA97_17480</name>
</gene>
<name>A0A4V4HM63_9HYPH</name>
<keyword evidence="1" id="KW-0812">Transmembrane</keyword>
<keyword evidence="1" id="KW-0472">Membrane</keyword>
<protein>
    <submittedName>
        <fullName evidence="2">Uncharacterized protein</fullName>
    </submittedName>
</protein>
<dbReference type="OrthoDB" id="8449388at2"/>
<dbReference type="Proteomes" id="UP000308828">
    <property type="component" value="Unassembled WGS sequence"/>
</dbReference>
<reference evidence="2 3" key="1">
    <citation type="submission" date="2019-04" db="EMBL/GenBank/DDBJ databases">
        <title>Genome sequence of strain shin9-1.</title>
        <authorList>
            <person name="Gao J."/>
            <person name="Sun J."/>
        </authorList>
    </citation>
    <scope>NUCLEOTIDE SEQUENCE [LARGE SCALE GENOMIC DNA]</scope>
    <source>
        <strain evidence="3">shin9-1</strain>
    </source>
</reference>
<organism evidence="2 3">
    <name type="scientific">Peteryoungia ipomoeae</name>
    <dbReference type="NCBI Taxonomy" id="1210932"/>
    <lineage>
        <taxon>Bacteria</taxon>
        <taxon>Pseudomonadati</taxon>
        <taxon>Pseudomonadota</taxon>
        <taxon>Alphaproteobacteria</taxon>
        <taxon>Hyphomicrobiales</taxon>
        <taxon>Rhizobiaceae</taxon>
        <taxon>Peteryoungia</taxon>
    </lineage>
</organism>
<evidence type="ECO:0000313" key="3">
    <source>
        <dbReference type="Proteomes" id="UP000308828"/>
    </source>
</evidence>
<comment type="caution">
    <text evidence="2">The sequence shown here is derived from an EMBL/GenBank/DDBJ whole genome shotgun (WGS) entry which is preliminary data.</text>
</comment>
<keyword evidence="1" id="KW-1133">Transmembrane helix</keyword>
<evidence type="ECO:0000313" key="2">
    <source>
        <dbReference type="EMBL" id="THV20986.1"/>
    </source>
</evidence>
<evidence type="ECO:0000256" key="1">
    <source>
        <dbReference type="SAM" id="Phobius"/>
    </source>
</evidence>